<dbReference type="EMBL" id="AP026830">
    <property type="protein sequence ID" value="BDR91050.1"/>
    <property type="molecule type" value="Genomic_DNA"/>
</dbReference>
<keyword evidence="1" id="KW-0812">Transmembrane</keyword>
<reference evidence="5" key="3">
    <citation type="submission" date="2022-09" db="EMBL/GenBank/DDBJ databases">
        <title>Complete genome sequence of Vulcanisaeta souniana.</title>
        <authorList>
            <person name="Kato S."/>
            <person name="Itoh T."/>
            <person name="Ohkuma M."/>
        </authorList>
    </citation>
    <scope>NUCLEOTIDE SEQUENCE [LARGE SCALE GENOMIC DNA]</scope>
    <source>
        <strain evidence="5">JCM 11219</strain>
    </source>
</reference>
<sequence>MAVDVDFEEIVKGSLDYYFGGKVRVLRYFLRVIDVLPDIIEYDEVIVGEVLEEPRWCKGKRECYFVVPLPPRPRRATFTYRTRGQHDERIIVLPSSYRERAIRKYAENLVKELKKRMVINVNEESEFLRIINKVLKFRTPNELERSDAFNDLVMEFRNLMELITEISMRTAMLSFILPELLLKYISKIFIPSILVGVPSYAPSAAEPLINDLISLTLFLRDEIATYHPLALVKLINKRFFIIIQRIRSQPYEELVGWRTLFSADFSIGFNVFPELLMRDNSMINSVHVVIKLPKETHTKRSELALWIYNRHNLSKLSPIKPLNDKSPMWLMLEDAVLMLDTSAGDKDSTQAYCYINAKALMVITREVLSGLIVNKALEPRIRINMRYFKGPVDAVWVFNYVTLGIAVITLIVYALYAKALIDVIGFIPVSTVVWVTGAVSVLLYTSDKPLLEEIYIRRHLVVSFIILIMMIVVTLALRLFIH</sequence>
<evidence type="ECO:0000313" key="5">
    <source>
        <dbReference type="Proteomes" id="UP001060771"/>
    </source>
</evidence>
<keyword evidence="1" id="KW-0472">Membrane</keyword>
<name>A0A830EKH6_9CREN</name>
<feature type="transmembrane region" description="Helical" evidence="1">
    <location>
        <begin position="460"/>
        <end position="481"/>
    </location>
</feature>
<evidence type="ECO:0000256" key="1">
    <source>
        <dbReference type="SAM" id="Phobius"/>
    </source>
</evidence>
<proteinExistence type="predicted"/>
<dbReference type="GeneID" id="76205696"/>
<feature type="transmembrane region" description="Helical" evidence="1">
    <location>
        <begin position="423"/>
        <end position="445"/>
    </location>
</feature>
<keyword evidence="5" id="KW-1185">Reference proteome</keyword>
<accession>A0A830EKH6</accession>
<dbReference type="AlphaFoldDB" id="A0A830EKH6"/>
<evidence type="ECO:0000313" key="4">
    <source>
        <dbReference type="Proteomes" id="UP000657075"/>
    </source>
</evidence>
<gene>
    <name evidence="3" type="ORF">GCM10007112_16570</name>
    <name evidence="2" type="ORF">Vsou_01430</name>
</gene>
<dbReference type="Proteomes" id="UP000657075">
    <property type="component" value="Unassembled WGS sequence"/>
</dbReference>
<organism evidence="3 4">
    <name type="scientific">Vulcanisaeta souniana JCM 11219</name>
    <dbReference type="NCBI Taxonomy" id="1293586"/>
    <lineage>
        <taxon>Archaea</taxon>
        <taxon>Thermoproteota</taxon>
        <taxon>Thermoprotei</taxon>
        <taxon>Thermoproteales</taxon>
        <taxon>Thermoproteaceae</taxon>
        <taxon>Vulcanisaeta</taxon>
    </lineage>
</organism>
<protein>
    <submittedName>
        <fullName evidence="3">Uncharacterized protein</fullName>
    </submittedName>
</protein>
<reference evidence="2" key="4">
    <citation type="journal article" date="2023" name="Microbiol. Resour. Announc.">
        <title>Complete Genome Sequence of Vulcanisaeta souniana Strain IC-059, a Hyperthermophilic Archaeon Isolated from Hot Spring Water in Japan.</title>
        <authorList>
            <person name="Kato S."/>
            <person name="Itoh T."/>
            <person name="Wu L."/>
            <person name="Ma J."/>
            <person name="Ohkuma M."/>
        </authorList>
    </citation>
    <scope>NUCLEOTIDE SEQUENCE</scope>
    <source>
        <strain evidence="2">JCM 11219</strain>
    </source>
</reference>
<reference evidence="3" key="1">
    <citation type="journal article" date="2014" name="Int. J. Syst. Evol. Microbiol.">
        <title>Complete genome sequence of Corynebacterium casei LMG S-19264T (=DSM 44701T), isolated from a smear-ripened cheese.</title>
        <authorList>
            <consortium name="US DOE Joint Genome Institute (JGI-PGF)"/>
            <person name="Walter F."/>
            <person name="Albersmeier A."/>
            <person name="Kalinowski J."/>
            <person name="Ruckert C."/>
        </authorList>
    </citation>
    <scope>NUCLEOTIDE SEQUENCE</scope>
    <source>
        <strain evidence="3">JCM 11219</strain>
    </source>
</reference>
<reference evidence="3" key="2">
    <citation type="submission" date="2020-09" db="EMBL/GenBank/DDBJ databases">
        <authorList>
            <person name="Sun Q."/>
            <person name="Ohkuma M."/>
        </authorList>
    </citation>
    <scope>NUCLEOTIDE SEQUENCE</scope>
    <source>
        <strain evidence="3">JCM 11219</strain>
    </source>
</reference>
<dbReference type="Proteomes" id="UP001060771">
    <property type="component" value="Chromosome"/>
</dbReference>
<dbReference type="EMBL" id="BMNM01000006">
    <property type="protein sequence ID" value="GGI80455.1"/>
    <property type="molecule type" value="Genomic_DNA"/>
</dbReference>
<evidence type="ECO:0000313" key="3">
    <source>
        <dbReference type="EMBL" id="GGI80455.1"/>
    </source>
</evidence>
<evidence type="ECO:0000313" key="2">
    <source>
        <dbReference type="EMBL" id="BDR91050.1"/>
    </source>
</evidence>
<dbReference type="RefSeq" id="WP_264890743.1">
    <property type="nucleotide sequence ID" value="NZ_AP026830.1"/>
</dbReference>
<keyword evidence="1" id="KW-1133">Transmembrane helix</keyword>
<feature type="transmembrane region" description="Helical" evidence="1">
    <location>
        <begin position="394"/>
        <end position="416"/>
    </location>
</feature>